<feature type="region of interest" description="Disordered" evidence="6">
    <location>
        <begin position="1"/>
        <end position="27"/>
    </location>
</feature>
<evidence type="ECO:0000313" key="9">
    <source>
        <dbReference type="EMBL" id="MDE46614.1"/>
    </source>
</evidence>
<proteinExistence type="predicted"/>
<feature type="transmembrane region" description="Helical" evidence="7">
    <location>
        <begin position="92"/>
        <end position="116"/>
    </location>
</feature>
<keyword evidence="4 5" id="KW-0472">Membrane</keyword>
<dbReference type="GO" id="GO:0016020">
    <property type="term" value="C:membrane"/>
    <property type="evidence" value="ECO:0007669"/>
    <property type="project" value="UniProtKB-SubCell"/>
</dbReference>
<evidence type="ECO:0000256" key="2">
    <source>
        <dbReference type="ARBA" id="ARBA00022692"/>
    </source>
</evidence>
<evidence type="ECO:0000256" key="3">
    <source>
        <dbReference type="ARBA" id="ARBA00022989"/>
    </source>
</evidence>
<sequence>MAKSNRPSSPGSTITSTSIRSGPGGRKYTTRIEKSKPTYTYRVETETTTQSAIPEEVELDGNHFRKWPGILKLLQLAVAILCMIFFSPPLTWFTRLLCGVVASCFAITIFVCLFYLFTLRRVVMPNWPWLKIETYYTNLAAAFYLVASLLQLIYTNKKEYKISLKFHDYYHDYLVAGVLGLINFILYSLGGQLLKNKLKAQRARQSQVCIVRTTIDRRGKPIKKTIKKAQRVKEHRIETV</sequence>
<reference evidence="9" key="1">
    <citation type="submission" date="2018-10" db="EMBL/GenBank/DDBJ databases">
        <title>Transcriptome assembly of Aceria tosichella (Wheat curl mite) Type 2.</title>
        <authorList>
            <person name="Scully E.D."/>
            <person name="Geib S.M."/>
            <person name="Palmer N.A."/>
            <person name="Gupta A.K."/>
            <person name="Sarath G."/>
            <person name="Tatineni S."/>
        </authorList>
    </citation>
    <scope>NUCLEOTIDE SEQUENCE</scope>
    <source>
        <strain evidence="9">LincolnNE</strain>
    </source>
</reference>
<protein>
    <recommendedName>
        <fullName evidence="8">MARVEL domain-containing protein</fullName>
    </recommendedName>
</protein>
<feature type="transmembrane region" description="Helical" evidence="7">
    <location>
        <begin position="136"/>
        <end position="154"/>
    </location>
</feature>
<gene>
    <name evidence="9" type="ORF">g.15865</name>
</gene>
<feature type="domain" description="MARVEL" evidence="8">
    <location>
        <begin position="63"/>
        <end position="199"/>
    </location>
</feature>
<dbReference type="PROSITE" id="PS51225">
    <property type="entry name" value="MARVEL"/>
    <property type="match status" value="1"/>
</dbReference>
<dbReference type="PANTHER" id="PTHR22776">
    <property type="entry name" value="MARVEL-CONTAINING POTENTIAL LIPID RAFT-ASSOCIATED PROTEIN"/>
    <property type="match status" value="1"/>
</dbReference>
<dbReference type="EMBL" id="GGYP01001843">
    <property type="protein sequence ID" value="MDE46614.1"/>
    <property type="molecule type" value="Transcribed_RNA"/>
</dbReference>
<feature type="transmembrane region" description="Helical" evidence="7">
    <location>
        <begin position="69"/>
        <end position="86"/>
    </location>
</feature>
<dbReference type="Pfam" id="PF01284">
    <property type="entry name" value="MARVEL"/>
    <property type="match status" value="1"/>
</dbReference>
<evidence type="ECO:0000256" key="6">
    <source>
        <dbReference type="SAM" id="MobiDB-lite"/>
    </source>
</evidence>
<keyword evidence="2 5" id="KW-0812">Transmembrane</keyword>
<evidence type="ECO:0000256" key="1">
    <source>
        <dbReference type="ARBA" id="ARBA00004141"/>
    </source>
</evidence>
<dbReference type="InterPro" id="IPR050578">
    <property type="entry name" value="MARVEL-CKLF_proteins"/>
</dbReference>
<dbReference type="InterPro" id="IPR008253">
    <property type="entry name" value="Marvel"/>
</dbReference>
<evidence type="ECO:0000256" key="5">
    <source>
        <dbReference type="PROSITE-ProRule" id="PRU00581"/>
    </source>
</evidence>
<evidence type="ECO:0000259" key="8">
    <source>
        <dbReference type="PROSITE" id="PS51225"/>
    </source>
</evidence>
<dbReference type="PANTHER" id="PTHR22776:SF97">
    <property type="entry name" value="RE01453P"/>
    <property type="match status" value="1"/>
</dbReference>
<keyword evidence="3 7" id="KW-1133">Transmembrane helix</keyword>
<comment type="subcellular location">
    <subcellularLocation>
        <location evidence="1">Membrane</location>
        <topology evidence="1">Multi-pass membrane protein</topology>
    </subcellularLocation>
</comment>
<evidence type="ECO:0000256" key="4">
    <source>
        <dbReference type="ARBA" id="ARBA00023136"/>
    </source>
</evidence>
<organism evidence="9">
    <name type="scientific">Aceria tosichella</name>
    <name type="common">wheat curl mite</name>
    <dbReference type="NCBI Taxonomy" id="561515"/>
    <lineage>
        <taxon>Eukaryota</taxon>
        <taxon>Metazoa</taxon>
        <taxon>Ecdysozoa</taxon>
        <taxon>Arthropoda</taxon>
        <taxon>Chelicerata</taxon>
        <taxon>Arachnida</taxon>
        <taxon>Acari</taxon>
        <taxon>Acariformes</taxon>
        <taxon>Trombidiformes</taxon>
        <taxon>Prostigmata</taxon>
        <taxon>Eupodina</taxon>
        <taxon>Eriophyoidea</taxon>
        <taxon>Eriophyidae</taxon>
        <taxon>Eriophyinae</taxon>
        <taxon>Aceriini</taxon>
        <taxon>Aceria</taxon>
    </lineage>
</organism>
<name>A0A6G1S7Y0_9ACAR</name>
<feature type="compositionally biased region" description="Low complexity" evidence="6">
    <location>
        <begin position="1"/>
        <end position="21"/>
    </location>
</feature>
<evidence type="ECO:0000256" key="7">
    <source>
        <dbReference type="SAM" id="Phobius"/>
    </source>
</evidence>
<feature type="transmembrane region" description="Helical" evidence="7">
    <location>
        <begin position="174"/>
        <end position="194"/>
    </location>
</feature>
<dbReference type="AlphaFoldDB" id="A0A6G1S7Y0"/>
<accession>A0A6G1S7Y0</accession>